<dbReference type="NCBIfam" id="TIGR00745">
    <property type="entry name" value="apbA_panE"/>
    <property type="match status" value="1"/>
</dbReference>
<evidence type="ECO:0000256" key="8">
    <source>
        <dbReference type="ARBA" id="ARBA00048793"/>
    </source>
</evidence>
<evidence type="ECO:0000256" key="3">
    <source>
        <dbReference type="ARBA" id="ARBA00013014"/>
    </source>
</evidence>
<dbReference type="GO" id="GO:0015940">
    <property type="term" value="P:pantothenate biosynthetic process"/>
    <property type="evidence" value="ECO:0007669"/>
    <property type="project" value="UniProtKB-UniPathway"/>
</dbReference>
<dbReference type="Gene3D" id="3.40.50.720">
    <property type="entry name" value="NAD(P)-binding Rossmann-like Domain"/>
    <property type="match status" value="1"/>
</dbReference>
<gene>
    <name evidence="12" type="ORF">HMPREF0202_02921</name>
</gene>
<keyword evidence="6 9" id="KW-0560">Oxidoreductase</keyword>
<evidence type="ECO:0000256" key="1">
    <source>
        <dbReference type="ARBA" id="ARBA00004994"/>
    </source>
</evidence>
<dbReference type="eggNOG" id="COG1893">
    <property type="taxonomic scope" value="Bacteria"/>
</dbReference>
<dbReference type="EC" id="1.1.1.169" evidence="3 9"/>
<dbReference type="GO" id="GO:0050661">
    <property type="term" value="F:NADP binding"/>
    <property type="evidence" value="ECO:0007669"/>
    <property type="project" value="TreeGrafter"/>
</dbReference>
<evidence type="ECO:0000313" key="13">
    <source>
        <dbReference type="Proteomes" id="UP000017081"/>
    </source>
</evidence>
<evidence type="ECO:0000256" key="6">
    <source>
        <dbReference type="ARBA" id="ARBA00023002"/>
    </source>
</evidence>
<dbReference type="PANTHER" id="PTHR43765:SF2">
    <property type="entry name" value="2-DEHYDROPANTOATE 2-REDUCTASE"/>
    <property type="match status" value="1"/>
</dbReference>
<comment type="pathway">
    <text evidence="1 9">Cofactor biosynthesis; (R)-pantothenate biosynthesis; (R)-pantoate from 3-methyl-2-oxobutanoate: step 2/2.</text>
</comment>
<dbReference type="SUPFAM" id="SSF48179">
    <property type="entry name" value="6-phosphogluconate dehydrogenase C-terminal domain-like"/>
    <property type="match status" value="1"/>
</dbReference>
<evidence type="ECO:0000259" key="11">
    <source>
        <dbReference type="Pfam" id="PF08546"/>
    </source>
</evidence>
<evidence type="ECO:0000256" key="5">
    <source>
        <dbReference type="ARBA" id="ARBA00022857"/>
    </source>
</evidence>
<dbReference type="PATRIC" id="fig|1319815.3.peg.2765"/>
<evidence type="ECO:0000256" key="9">
    <source>
        <dbReference type="RuleBase" id="RU362068"/>
    </source>
</evidence>
<dbReference type="Pfam" id="PF02558">
    <property type="entry name" value="ApbA"/>
    <property type="match status" value="1"/>
</dbReference>
<dbReference type="EMBL" id="AXZF01000202">
    <property type="protein sequence ID" value="ERT63151.1"/>
    <property type="molecule type" value="Genomic_DNA"/>
</dbReference>
<comment type="function">
    <text evidence="9">Catalyzes the NADPH-dependent reduction of ketopantoate into pantoic acid.</text>
</comment>
<dbReference type="InterPro" id="IPR036291">
    <property type="entry name" value="NAD(P)-bd_dom_sf"/>
</dbReference>
<keyword evidence="5 9" id="KW-0521">NADP</keyword>
<name>U7UV44_9FUSO</name>
<dbReference type="Proteomes" id="UP000017081">
    <property type="component" value="Unassembled WGS sequence"/>
</dbReference>
<dbReference type="InterPro" id="IPR013328">
    <property type="entry name" value="6PGD_dom2"/>
</dbReference>
<dbReference type="Pfam" id="PF08546">
    <property type="entry name" value="ApbA_C"/>
    <property type="match status" value="1"/>
</dbReference>
<evidence type="ECO:0000256" key="7">
    <source>
        <dbReference type="ARBA" id="ARBA00032024"/>
    </source>
</evidence>
<dbReference type="InterPro" id="IPR008927">
    <property type="entry name" value="6-PGluconate_DH-like_C_sf"/>
</dbReference>
<dbReference type="GO" id="GO:0005737">
    <property type="term" value="C:cytoplasm"/>
    <property type="evidence" value="ECO:0007669"/>
    <property type="project" value="TreeGrafter"/>
</dbReference>
<reference evidence="12 13" key="1">
    <citation type="submission" date="2013-08" db="EMBL/GenBank/DDBJ databases">
        <authorList>
            <person name="Weinstock G."/>
            <person name="Sodergren E."/>
            <person name="Wylie T."/>
            <person name="Fulton L."/>
            <person name="Fulton R."/>
            <person name="Fronick C."/>
            <person name="O'Laughlin M."/>
            <person name="Godfrey J."/>
            <person name="Miner T."/>
            <person name="Herter B."/>
            <person name="Appelbaum E."/>
            <person name="Cordes M."/>
            <person name="Lek S."/>
            <person name="Wollam A."/>
            <person name="Pepin K.H."/>
            <person name="Palsikar V.B."/>
            <person name="Mitreva M."/>
            <person name="Wilson R.K."/>
        </authorList>
    </citation>
    <scope>NUCLEOTIDE SEQUENCE [LARGE SCALE GENOMIC DNA]</scope>
    <source>
        <strain evidence="12 13">ATCC BAA-474</strain>
    </source>
</reference>
<keyword evidence="13" id="KW-1185">Reference proteome</keyword>
<dbReference type="InterPro" id="IPR013332">
    <property type="entry name" value="KPR_N"/>
</dbReference>
<dbReference type="GO" id="GO:0008677">
    <property type="term" value="F:2-dehydropantoate 2-reductase activity"/>
    <property type="evidence" value="ECO:0007669"/>
    <property type="project" value="UniProtKB-EC"/>
</dbReference>
<evidence type="ECO:0000256" key="4">
    <source>
        <dbReference type="ARBA" id="ARBA00019465"/>
    </source>
</evidence>
<dbReference type="Gene3D" id="1.10.1040.10">
    <property type="entry name" value="N-(1-d-carboxylethyl)-l-norvaline Dehydrogenase, domain 2"/>
    <property type="match status" value="1"/>
</dbReference>
<evidence type="ECO:0000313" key="12">
    <source>
        <dbReference type="EMBL" id="ERT63151.1"/>
    </source>
</evidence>
<dbReference type="AlphaFoldDB" id="U7UV44"/>
<dbReference type="UniPathway" id="UPA00028">
    <property type="reaction ID" value="UER00004"/>
</dbReference>
<dbReference type="STRING" id="1319815.HMPREF0202_02921"/>
<evidence type="ECO:0000259" key="10">
    <source>
        <dbReference type="Pfam" id="PF02558"/>
    </source>
</evidence>
<dbReference type="HOGENOM" id="CLU_031468_0_0_0"/>
<proteinExistence type="inferred from homology"/>
<dbReference type="SUPFAM" id="SSF51735">
    <property type="entry name" value="NAD(P)-binding Rossmann-fold domains"/>
    <property type="match status" value="1"/>
</dbReference>
<comment type="similarity">
    <text evidence="2 9">Belongs to the ketopantoate reductase family.</text>
</comment>
<accession>U7UV44</accession>
<dbReference type="PANTHER" id="PTHR43765">
    <property type="entry name" value="2-DEHYDROPANTOATE 2-REDUCTASE-RELATED"/>
    <property type="match status" value="1"/>
</dbReference>
<dbReference type="RefSeq" id="WP_023052438.1">
    <property type="nucleotide sequence ID" value="NZ_CP173060.2"/>
</dbReference>
<comment type="catalytic activity">
    <reaction evidence="8 9">
        <text>(R)-pantoate + NADP(+) = 2-dehydropantoate + NADPH + H(+)</text>
        <dbReference type="Rhea" id="RHEA:16233"/>
        <dbReference type="ChEBI" id="CHEBI:11561"/>
        <dbReference type="ChEBI" id="CHEBI:15378"/>
        <dbReference type="ChEBI" id="CHEBI:15980"/>
        <dbReference type="ChEBI" id="CHEBI:57783"/>
        <dbReference type="ChEBI" id="CHEBI:58349"/>
        <dbReference type="EC" id="1.1.1.169"/>
    </reaction>
</comment>
<organism evidence="12 13">
    <name type="scientific">Cetobacterium somerae ATCC BAA-474</name>
    <dbReference type="NCBI Taxonomy" id="1319815"/>
    <lineage>
        <taxon>Bacteria</taxon>
        <taxon>Fusobacteriati</taxon>
        <taxon>Fusobacteriota</taxon>
        <taxon>Fusobacteriia</taxon>
        <taxon>Fusobacteriales</taxon>
        <taxon>Fusobacteriaceae</taxon>
        <taxon>Cetobacterium</taxon>
    </lineage>
</organism>
<dbReference type="InterPro" id="IPR003710">
    <property type="entry name" value="ApbA"/>
</dbReference>
<evidence type="ECO:0000256" key="2">
    <source>
        <dbReference type="ARBA" id="ARBA00007870"/>
    </source>
</evidence>
<dbReference type="NCBIfam" id="NF005088">
    <property type="entry name" value="PRK06522.1-2"/>
    <property type="match status" value="1"/>
</dbReference>
<feature type="domain" description="Ketopantoate reductase N-terminal" evidence="10">
    <location>
        <begin position="3"/>
        <end position="151"/>
    </location>
</feature>
<protein>
    <recommendedName>
        <fullName evidence="4 9">2-dehydropantoate 2-reductase</fullName>
        <ecNumber evidence="3 9">1.1.1.169</ecNumber>
    </recommendedName>
    <alternativeName>
        <fullName evidence="7 9">Ketopantoate reductase</fullName>
    </alternativeName>
</protein>
<sequence length="309" mass="34481">MKIAIIGAGAMGSRFGYMLQHSGNDVFLVDTWKEHVDTINKNGLLVEENSKLNSIKIPAFLPEEVVEIPELIILFTKSMGLKPMLKSINKIIGKNTQVLCLLNGLGHSETISEFVDIKNIFMGVTLWTSELIGPGHVKLTGSGNLEIQNLDPTMGVTAKKICQTLNDANLNAIYSKNVVLSIWKKACINGALNSTCTILDCNIEEFGQLKNSKKIITKIIQEFSQIASKYNIPLNIDEIVKNVEQTYDPNEAGEHFPSMHQDLIQNHRLTEIDYINGYISKKGKEFDIPTPYNNLLTILVHSKEELLIK</sequence>
<dbReference type="InterPro" id="IPR013752">
    <property type="entry name" value="KPA_reductase"/>
</dbReference>
<comment type="caution">
    <text evidence="12">The sequence shown here is derived from an EMBL/GenBank/DDBJ whole genome shotgun (WGS) entry which is preliminary data.</text>
</comment>
<keyword evidence="9" id="KW-0566">Pantothenate biosynthesis</keyword>
<dbReference type="InterPro" id="IPR050838">
    <property type="entry name" value="Ketopantoate_reductase"/>
</dbReference>
<feature type="domain" description="Ketopantoate reductase C-terminal" evidence="11">
    <location>
        <begin position="178"/>
        <end position="304"/>
    </location>
</feature>